<keyword evidence="2" id="KW-0489">Methyltransferase</keyword>
<dbReference type="CDD" id="cd02440">
    <property type="entry name" value="AdoMet_MTases"/>
    <property type="match status" value="1"/>
</dbReference>
<organism evidence="2 3">
    <name type="scientific">Mucilaginibacter angelicae</name>
    <dbReference type="NCBI Taxonomy" id="869718"/>
    <lineage>
        <taxon>Bacteria</taxon>
        <taxon>Pseudomonadati</taxon>
        <taxon>Bacteroidota</taxon>
        <taxon>Sphingobacteriia</taxon>
        <taxon>Sphingobacteriales</taxon>
        <taxon>Sphingobacteriaceae</taxon>
        <taxon>Mucilaginibacter</taxon>
    </lineage>
</organism>
<keyword evidence="3" id="KW-1185">Reference proteome</keyword>
<dbReference type="InterPro" id="IPR041698">
    <property type="entry name" value="Methyltransf_25"/>
</dbReference>
<dbReference type="GO" id="GO:0008168">
    <property type="term" value="F:methyltransferase activity"/>
    <property type="evidence" value="ECO:0007669"/>
    <property type="project" value="UniProtKB-KW"/>
</dbReference>
<feature type="domain" description="Methyltransferase" evidence="1">
    <location>
        <begin position="53"/>
        <end position="148"/>
    </location>
</feature>
<sequence length="281" mass="30805">MENQFEQIRDQQKQSWNKFSPGWKKWDDFNMRFLKPMGDAIIDNLKINDGDQVLDIAAGTGEPGLTIAALTPNGSVTGTDLADGMLEIANANAKAKGIKNYKTQIADVSELPFGTETFDGVSCRMGFMFFPDMQLAANEIYRVLKPGGRFATAVWAGPEQNNWVTTIMSVIQKHVVLPAPPPGAPGMFRCAKPGFIAGLLEKAGFTNITRNEITGQVDYDSFDRYWQIMMEVGAPIVAAMAQTDEPTKNIIKEEVSALFHSRNTDGGSVLNYAALIICGQK</sequence>
<evidence type="ECO:0000259" key="1">
    <source>
        <dbReference type="Pfam" id="PF13649"/>
    </source>
</evidence>
<dbReference type="GO" id="GO:0032259">
    <property type="term" value="P:methylation"/>
    <property type="evidence" value="ECO:0007669"/>
    <property type="project" value="UniProtKB-KW"/>
</dbReference>
<dbReference type="Gene3D" id="3.40.50.150">
    <property type="entry name" value="Vaccinia Virus protein VP39"/>
    <property type="match status" value="1"/>
</dbReference>
<reference evidence="2 3" key="1">
    <citation type="submission" date="2024-09" db="EMBL/GenBank/DDBJ databases">
        <authorList>
            <person name="Sun Q."/>
            <person name="Mori K."/>
        </authorList>
    </citation>
    <scope>NUCLEOTIDE SEQUENCE [LARGE SCALE GENOMIC DNA]</scope>
    <source>
        <strain evidence="2 3">NCAIM B.02415</strain>
    </source>
</reference>
<gene>
    <name evidence="2" type="ORF">ACFFGT_28240</name>
</gene>
<dbReference type="RefSeq" id="WP_377025861.1">
    <property type="nucleotide sequence ID" value="NZ_JBHLTS010000077.1"/>
</dbReference>
<dbReference type="InterPro" id="IPR029063">
    <property type="entry name" value="SAM-dependent_MTases_sf"/>
</dbReference>
<name>A0ABV6LF96_9SPHI</name>
<evidence type="ECO:0000313" key="3">
    <source>
        <dbReference type="Proteomes" id="UP001589828"/>
    </source>
</evidence>
<dbReference type="SUPFAM" id="SSF53335">
    <property type="entry name" value="S-adenosyl-L-methionine-dependent methyltransferases"/>
    <property type="match status" value="1"/>
</dbReference>
<accession>A0ABV6LF96</accession>
<comment type="caution">
    <text evidence="2">The sequence shown here is derived from an EMBL/GenBank/DDBJ whole genome shotgun (WGS) entry which is preliminary data.</text>
</comment>
<dbReference type="PANTHER" id="PTHR43591">
    <property type="entry name" value="METHYLTRANSFERASE"/>
    <property type="match status" value="1"/>
</dbReference>
<keyword evidence="2" id="KW-0808">Transferase</keyword>
<dbReference type="EC" id="2.1.1.-" evidence="2"/>
<dbReference type="Proteomes" id="UP001589828">
    <property type="component" value="Unassembled WGS sequence"/>
</dbReference>
<dbReference type="Pfam" id="PF13649">
    <property type="entry name" value="Methyltransf_25"/>
    <property type="match status" value="1"/>
</dbReference>
<protein>
    <submittedName>
        <fullName evidence="2">Class I SAM-dependent methyltransferase</fullName>
        <ecNumber evidence="2">2.1.1.-</ecNumber>
    </submittedName>
</protein>
<dbReference type="EMBL" id="JBHLTS010000077">
    <property type="protein sequence ID" value="MFC0518137.1"/>
    <property type="molecule type" value="Genomic_DNA"/>
</dbReference>
<proteinExistence type="predicted"/>
<evidence type="ECO:0000313" key="2">
    <source>
        <dbReference type="EMBL" id="MFC0518137.1"/>
    </source>
</evidence>